<dbReference type="NCBIfam" id="NF011443">
    <property type="entry name" value="PRK14869.1-5"/>
    <property type="match status" value="1"/>
</dbReference>
<evidence type="ECO:0000313" key="12">
    <source>
        <dbReference type="Proteomes" id="UP000306416"/>
    </source>
</evidence>
<dbReference type="EC" id="3.6.1.1" evidence="3"/>
<evidence type="ECO:0000256" key="7">
    <source>
        <dbReference type="ARBA" id="ARBA00032535"/>
    </source>
</evidence>
<dbReference type="Pfam" id="PF00571">
    <property type="entry name" value="CBS"/>
    <property type="match status" value="1"/>
</dbReference>
<dbReference type="Gene3D" id="3.10.310.20">
    <property type="entry name" value="DHHA2 domain"/>
    <property type="match status" value="1"/>
</dbReference>
<dbReference type="RefSeq" id="WP_135868388.1">
    <property type="nucleotide sequence ID" value="NZ_SRSC01000001.1"/>
</dbReference>
<evidence type="ECO:0000256" key="9">
    <source>
        <dbReference type="PROSITE-ProRule" id="PRU00703"/>
    </source>
</evidence>
<dbReference type="Gene3D" id="3.90.1640.10">
    <property type="entry name" value="inorganic pyrophosphatase (n-terminal core)"/>
    <property type="match status" value="2"/>
</dbReference>
<evidence type="ECO:0000259" key="10">
    <source>
        <dbReference type="PROSITE" id="PS51371"/>
    </source>
</evidence>
<dbReference type="PROSITE" id="PS51371">
    <property type="entry name" value="CBS"/>
    <property type="match status" value="1"/>
</dbReference>
<comment type="subunit">
    <text evidence="2">Homohexamer.</text>
</comment>
<dbReference type="AlphaFoldDB" id="A0A4S1CK56"/>
<dbReference type="PANTHER" id="PTHR12112">
    <property type="entry name" value="BNIP - RELATED"/>
    <property type="match status" value="1"/>
</dbReference>
<keyword evidence="12" id="KW-1185">Reference proteome</keyword>
<dbReference type="InterPro" id="IPR010766">
    <property type="entry name" value="DRTGG"/>
</dbReference>
<evidence type="ECO:0000313" key="11">
    <source>
        <dbReference type="EMBL" id="TGU74049.1"/>
    </source>
</evidence>
<organism evidence="11 12">
    <name type="scientific">Geomonas terrae</name>
    <dbReference type="NCBI Taxonomy" id="2562681"/>
    <lineage>
        <taxon>Bacteria</taxon>
        <taxon>Pseudomonadati</taxon>
        <taxon>Thermodesulfobacteriota</taxon>
        <taxon>Desulfuromonadia</taxon>
        <taxon>Geobacterales</taxon>
        <taxon>Geobacteraceae</taxon>
        <taxon>Geomonas</taxon>
    </lineage>
</organism>
<evidence type="ECO:0000256" key="2">
    <source>
        <dbReference type="ARBA" id="ARBA00011643"/>
    </source>
</evidence>
<gene>
    <name evidence="11" type="ORF">E4633_00835</name>
</gene>
<dbReference type="Gene3D" id="3.40.1390.20">
    <property type="entry name" value="HprK N-terminal domain-like"/>
    <property type="match status" value="1"/>
</dbReference>
<comment type="cofactor">
    <cofactor evidence="1">
        <name>Mn(2+)</name>
        <dbReference type="ChEBI" id="CHEBI:29035"/>
    </cofactor>
</comment>
<evidence type="ECO:0000256" key="4">
    <source>
        <dbReference type="ARBA" id="ARBA00022723"/>
    </source>
</evidence>
<comment type="caution">
    <text evidence="11">The sequence shown here is derived from an EMBL/GenBank/DDBJ whole genome shotgun (WGS) entry which is preliminary data.</text>
</comment>
<dbReference type="InterPro" id="IPR000644">
    <property type="entry name" value="CBS_dom"/>
</dbReference>
<dbReference type="SUPFAM" id="SSF54631">
    <property type="entry name" value="CBS-domain pair"/>
    <property type="match status" value="1"/>
</dbReference>
<protein>
    <recommendedName>
        <fullName evidence="3">inorganic diphosphatase</fullName>
        <ecNumber evidence="3">3.6.1.1</ecNumber>
    </recommendedName>
    <alternativeName>
        <fullName evidence="7">Pyrophosphate phospho-hydrolase</fullName>
    </alternativeName>
</protein>
<dbReference type="Pfam" id="PF02833">
    <property type="entry name" value="DHHA2"/>
    <property type="match status" value="1"/>
</dbReference>
<proteinExistence type="predicted"/>
<evidence type="ECO:0000256" key="1">
    <source>
        <dbReference type="ARBA" id="ARBA00001936"/>
    </source>
</evidence>
<dbReference type="SMART" id="SM01131">
    <property type="entry name" value="DHHA2"/>
    <property type="match status" value="1"/>
</dbReference>
<comment type="catalytic activity">
    <reaction evidence="8">
        <text>diphosphate + H2O = 2 phosphate + H(+)</text>
        <dbReference type="Rhea" id="RHEA:24576"/>
        <dbReference type="ChEBI" id="CHEBI:15377"/>
        <dbReference type="ChEBI" id="CHEBI:15378"/>
        <dbReference type="ChEBI" id="CHEBI:33019"/>
        <dbReference type="ChEBI" id="CHEBI:43474"/>
        <dbReference type="EC" id="3.6.1.1"/>
    </reaction>
</comment>
<keyword evidence="6" id="KW-0464">Manganese</keyword>
<dbReference type="NCBIfam" id="NF011445">
    <property type="entry name" value="PRK14869.2-1"/>
    <property type="match status" value="1"/>
</dbReference>
<dbReference type="Proteomes" id="UP000306416">
    <property type="component" value="Unassembled WGS sequence"/>
</dbReference>
<evidence type="ECO:0000256" key="5">
    <source>
        <dbReference type="ARBA" id="ARBA00022801"/>
    </source>
</evidence>
<dbReference type="Pfam" id="PF01368">
    <property type="entry name" value="DHH"/>
    <property type="match status" value="1"/>
</dbReference>
<dbReference type="EMBL" id="SRSC01000001">
    <property type="protein sequence ID" value="TGU74049.1"/>
    <property type="molecule type" value="Genomic_DNA"/>
</dbReference>
<keyword evidence="4" id="KW-0479">Metal-binding</keyword>
<accession>A0A4S1CK56</accession>
<dbReference type="Gene3D" id="3.10.580.10">
    <property type="entry name" value="CBS-domain"/>
    <property type="match status" value="1"/>
</dbReference>
<reference evidence="11 12" key="1">
    <citation type="submission" date="2019-04" db="EMBL/GenBank/DDBJ databases">
        <title>Geobacter oryzae sp. nov., ferric-reducing bacteria isolated from paddy soil.</title>
        <authorList>
            <person name="Xu Z."/>
            <person name="Masuda Y."/>
            <person name="Itoh H."/>
            <person name="Senoo K."/>
        </authorList>
    </citation>
    <scope>NUCLEOTIDE SEQUENCE [LARGE SCALE GENOMIC DNA]</scope>
    <source>
        <strain evidence="11 12">Red111</strain>
    </source>
</reference>
<keyword evidence="5 11" id="KW-0378">Hydrolase</keyword>
<dbReference type="FunFam" id="3.90.1640.10:FF:000001">
    <property type="entry name" value="Probable manganese-dependent inorganic pyrophosphatase"/>
    <property type="match status" value="1"/>
</dbReference>
<dbReference type="InterPro" id="IPR004097">
    <property type="entry name" value="DHHA2"/>
</dbReference>
<evidence type="ECO:0000256" key="8">
    <source>
        <dbReference type="ARBA" id="ARBA00047820"/>
    </source>
</evidence>
<evidence type="ECO:0000256" key="6">
    <source>
        <dbReference type="ARBA" id="ARBA00023211"/>
    </source>
</evidence>
<feature type="domain" description="CBS" evidence="10">
    <location>
        <begin position="74"/>
        <end position="131"/>
    </location>
</feature>
<dbReference type="SUPFAM" id="SSF64182">
    <property type="entry name" value="DHH phosphoesterases"/>
    <property type="match status" value="1"/>
</dbReference>
<dbReference type="InterPro" id="IPR028979">
    <property type="entry name" value="Ser_kin/Pase_Hpr-like_N_sf"/>
</dbReference>
<dbReference type="InterPro" id="IPR001667">
    <property type="entry name" value="DDH_dom"/>
</dbReference>
<sequence length="549" mass="58506">MDKQIFVIGHRNPDTDSVASAIAYAHLKRELGNERVTAAMAGSLNPQTTWLLPRLGIEAPLYLADVHPKVRDVIQRSPVTVPAGAPLLNALEEFHHNSIRILPVVDDAGVPKGVIPLRKIAERFLVTGPDSLRLVSASLASLADCLVGSFLAGAPDTAVEHLHLFVGAMGEESFLDRIAACDPATLIVVTGDRASIQLASIERGVRLLIVTGGLAVSDETVRVAASRGVALLTTPLDTAATVSRARLATPVLELAVPSFESVSVDEPLGRLRDKLLHSGETAVLALEEDGTLAGVATKSSLFAPLPYALILVDHNELGQAVPGAEDVEILEVVDHHKLGNAPTSHPIPFITAPVGSTCTIVASLYDEHRMLPPAEIAALLLAGILSDTVILKSPTTTQRDRDAVERLAGIAGLDWESFGAEIFAASGALSGYGSPERVVGSDFKLFSQGEVTFGVGQVEVFGFDEFYEMKAELRKALAARREKEGLELAGLMVTDISSESTMFVMEGGQAFVRFMGYPQPEPHVFEMKGVMSRKKQLVPHLMKVLGGAR</sequence>
<dbReference type="GO" id="GO:0046872">
    <property type="term" value="F:metal ion binding"/>
    <property type="evidence" value="ECO:0007669"/>
    <property type="project" value="UniProtKB-KW"/>
</dbReference>
<dbReference type="PANTHER" id="PTHR12112:SF22">
    <property type="entry name" value="MANGANESE-DEPENDENT INORGANIC PYROPHOSPHATASE-RELATED"/>
    <property type="match status" value="1"/>
</dbReference>
<dbReference type="Pfam" id="PF07085">
    <property type="entry name" value="DRTGG"/>
    <property type="match status" value="1"/>
</dbReference>
<dbReference type="InterPro" id="IPR046342">
    <property type="entry name" value="CBS_dom_sf"/>
</dbReference>
<dbReference type="InterPro" id="IPR038222">
    <property type="entry name" value="DHHA2_dom_sf"/>
</dbReference>
<dbReference type="SUPFAM" id="SSF75138">
    <property type="entry name" value="HprK N-terminal domain-like"/>
    <property type="match status" value="1"/>
</dbReference>
<dbReference type="InterPro" id="IPR038763">
    <property type="entry name" value="DHH_sf"/>
</dbReference>
<keyword evidence="9" id="KW-0129">CBS domain</keyword>
<name>A0A4S1CK56_9BACT</name>
<dbReference type="GO" id="GO:0005737">
    <property type="term" value="C:cytoplasm"/>
    <property type="evidence" value="ECO:0007669"/>
    <property type="project" value="InterPro"/>
</dbReference>
<dbReference type="GO" id="GO:0004427">
    <property type="term" value="F:inorganic diphosphate phosphatase activity"/>
    <property type="evidence" value="ECO:0007669"/>
    <property type="project" value="UniProtKB-EC"/>
</dbReference>
<evidence type="ECO:0000256" key="3">
    <source>
        <dbReference type="ARBA" id="ARBA00012146"/>
    </source>
</evidence>
<dbReference type="CDD" id="cd02205">
    <property type="entry name" value="CBS_pair_SF"/>
    <property type="match status" value="1"/>
</dbReference>